<dbReference type="PANTHER" id="PTHR12126">
    <property type="entry name" value="NADH-UBIQUINONE OXIDOREDUCTASE 39 KDA SUBUNIT-RELATED"/>
    <property type="match status" value="1"/>
</dbReference>
<feature type="domain" description="NAD-dependent epimerase/dehydratase" evidence="1">
    <location>
        <begin position="5"/>
        <end position="203"/>
    </location>
</feature>
<dbReference type="Gene3D" id="3.40.50.720">
    <property type="entry name" value="NAD(P)-binding Rossmann-like Domain"/>
    <property type="match status" value="1"/>
</dbReference>
<evidence type="ECO:0000259" key="1">
    <source>
        <dbReference type="Pfam" id="PF01370"/>
    </source>
</evidence>
<reference evidence="2" key="1">
    <citation type="journal article" date="2020" name="mSystems">
        <title>Genome- and Community-Level Interaction Insights into Carbon Utilization and Element Cycling Functions of Hydrothermarchaeota in Hydrothermal Sediment.</title>
        <authorList>
            <person name="Zhou Z."/>
            <person name="Liu Y."/>
            <person name="Xu W."/>
            <person name="Pan J."/>
            <person name="Luo Z.H."/>
            <person name="Li M."/>
        </authorList>
    </citation>
    <scope>NUCLEOTIDE SEQUENCE [LARGE SCALE GENOMIC DNA]</scope>
    <source>
        <strain evidence="2">SpSt-788</strain>
    </source>
</reference>
<dbReference type="GO" id="GO:0044877">
    <property type="term" value="F:protein-containing complex binding"/>
    <property type="evidence" value="ECO:0007669"/>
    <property type="project" value="TreeGrafter"/>
</dbReference>
<dbReference type="PANTHER" id="PTHR12126:SF11">
    <property type="entry name" value="NADH DEHYDROGENASE [UBIQUINONE] 1 ALPHA SUBCOMPLEX SUBUNIT 9, MITOCHONDRIAL"/>
    <property type="match status" value="1"/>
</dbReference>
<dbReference type="InterPro" id="IPR036291">
    <property type="entry name" value="NAD(P)-bd_dom_sf"/>
</dbReference>
<dbReference type="EMBL" id="DTHO01000023">
    <property type="protein sequence ID" value="HGG99406.1"/>
    <property type="molecule type" value="Genomic_DNA"/>
</dbReference>
<name>A0A7C4ELG2_9BACT</name>
<accession>A0A7C4ELG2</accession>
<comment type="caution">
    <text evidence="2">The sequence shown here is derived from an EMBL/GenBank/DDBJ whole genome shotgun (WGS) entry which is preliminary data.</text>
</comment>
<sequence length="291" mass="33611">MKKLLITGATGFVGRYIVALALQKGYDVHLIVRNSQKARALFGQNLKIHHLEDFNSKEGLLKILNDVRPHYVIHLIGIISEKKVKNITFKRVHYEYSKSLYEALKEFQPEKVIHMSALGVNENAPSLYHITKLKAEKELIKTGIPYVILRPSFILGPEQLLFAKLKQILKKIPLLFFPDIRNYYFQPVDVRDVAECFLKAIEYDGYGIFELCGDEKVNLRKIISDFVKQYGKMIIFIPFPKSALKFFAPEKFKMMWKDNICGCCGDALPIQKILGRHPIPYKESISWTAQF</sequence>
<dbReference type="SUPFAM" id="SSF51735">
    <property type="entry name" value="NAD(P)-binding Rossmann-fold domains"/>
    <property type="match status" value="1"/>
</dbReference>
<dbReference type="InterPro" id="IPR001509">
    <property type="entry name" value="Epimerase_deHydtase"/>
</dbReference>
<protein>
    <submittedName>
        <fullName evidence="2">NAD-dependent epimerase/dehydratase family protein</fullName>
    </submittedName>
</protein>
<organism evidence="2">
    <name type="scientific">Thermodesulfovibrio aggregans</name>
    <dbReference type="NCBI Taxonomy" id="86166"/>
    <lineage>
        <taxon>Bacteria</taxon>
        <taxon>Pseudomonadati</taxon>
        <taxon>Nitrospirota</taxon>
        <taxon>Thermodesulfovibrionia</taxon>
        <taxon>Thermodesulfovibrionales</taxon>
        <taxon>Thermodesulfovibrionaceae</taxon>
        <taxon>Thermodesulfovibrio</taxon>
    </lineage>
</organism>
<dbReference type="Pfam" id="PF01370">
    <property type="entry name" value="Epimerase"/>
    <property type="match status" value="1"/>
</dbReference>
<evidence type="ECO:0000313" key="2">
    <source>
        <dbReference type="EMBL" id="HGG99406.1"/>
    </source>
</evidence>
<dbReference type="InterPro" id="IPR051207">
    <property type="entry name" value="ComplexI_NDUFA9_subunit"/>
</dbReference>
<gene>
    <name evidence="2" type="ORF">ENV75_03005</name>
</gene>
<dbReference type="AlphaFoldDB" id="A0A7C4ELG2"/>
<proteinExistence type="predicted"/>